<feature type="domain" description="Peptidase M11 gametolysin" evidence="2">
    <location>
        <begin position="216"/>
        <end position="444"/>
    </location>
</feature>
<evidence type="ECO:0000259" key="2">
    <source>
        <dbReference type="Pfam" id="PF05548"/>
    </source>
</evidence>
<proteinExistence type="predicted"/>
<protein>
    <submittedName>
        <fullName evidence="3">Autolysin</fullName>
    </submittedName>
</protein>
<reference evidence="3 4" key="1">
    <citation type="journal article" date="2017" name="Mol. Biol. Evol.">
        <title>The 4-celled Tetrabaena socialis nuclear genome reveals the essential components for genetic control of cell number at the origin of multicellularity in the volvocine lineage.</title>
        <authorList>
            <person name="Featherston J."/>
            <person name="Arakaki Y."/>
            <person name="Hanschen E.R."/>
            <person name="Ferris P.J."/>
            <person name="Michod R.E."/>
            <person name="Olson B.J.S.C."/>
            <person name="Nozaki H."/>
            <person name="Durand P.M."/>
        </authorList>
    </citation>
    <scope>NUCLEOTIDE SEQUENCE [LARGE SCALE GENOMIC DNA]</scope>
    <source>
        <strain evidence="3 4">NIES-571</strain>
    </source>
</reference>
<feature type="region of interest" description="Disordered" evidence="1">
    <location>
        <begin position="508"/>
        <end position="705"/>
    </location>
</feature>
<dbReference type="Pfam" id="PF05548">
    <property type="entry name" value="Peptidase_M11"/>
    <property type="match status" value="1"/>
</dbReference>
<dbReference type="Proteomes" id="UP000236333">
    <property type="component" value="Unassembled WGS sequence"/>
</dbReference>
<feature type="compositionally biased region" description="Acidic residues" evidence="1">
    <location>
        <begin position="514"/>
        <end position="528"/>
    </location>
</feature>
<feature type="compositionally biased region" description="Pro residues" evidence="1">
    <location>
        <begin position="629"/>
        <end position="648"/>
    </location>
</feature>
<evidence type="ECO:0000313" key="3">
    <source>
        <dbReference type="EMBL" id="PNH06210.1"/>
    </source>
</evidence>
<dbReference type="AlphaFoldDB" id="A0A2J8A114"/>
<accession>A0A2J8A114</accession>
<feature type="compositionally biased region" description="Pro residues" evidence="1">
    <location>
        <begin position="675"/>
        <end position="685"/>
    </location>
</feature>
<dbReference type="EMBL" id="PGGS01000250">
    <property type="protein sequence ID" value="PNH06210.1"/>
    <property type="molecule type" value="Genomic_DNA"/>
</dbReference>
<gene>
    <name evidence="3" type="ORF">TSOC_007440</name>
</gene>
<evidence type="ECO:0000313" key="4">
    <source>
        <dbReference type="Proteomes" id="UP000236333"/>
    </source>
</evidence>
<evidence type="ECO:0000256" key="1">
    <source>
        <dbReference type="SAM" id="MobiDB-lite"/>
    </source>
</evidence>
<name>A0A2J8A114_9CHLO</name>
<keyword evidence="4" id="KW-1185">Reference proteome</keyword>
<feature type="compositionally biased region" description="Low complexity" evidence="1">
    <location>
        <begin position="597"/>
        <end position="628"/>
    </location>
</feature>
<organism evidence="3 4">
    <name type="scientific">Tetrabaena socialis</name>
    <dbReference type="NCBI Taxonomy" id="47790"/>
    <lineage>
        <taxon>Eukaryota</taxon>
        <taxon>Viridiplantae</taxon>
        <taxon>Chlorophyta</taxon>
        <taxon>core chlorophytes</taxon>
        <taxon>Chlorophyceae</taxon>
        <taxon>CS clade</taxon>
        <taxon>Chlamydomonadales</taxon>
        <taxon>Tetrabaenaceae</taxon>
        <taxon>Tetrabaena</taxon>
    </lineage>
</organism>
<dbReference type="InterPro" id="IPR008752">
    <property type="entry name" value="Peptidase_M11"/>
</dbReference>
<feature type="compositionally biased region" description="Pro residues" evidence="1">
    <location>
        <begin position="571"/>
        <end position="596"/>
    </location>
</feature>
<dbReference type="OrthoDB" id="535741at2759"/>
<sequence>MVLGLAAGSPLAAGQDGYERFEGTLTILSGDMTGDEGDLIYILTCSQPAFAFFELALPPEHVPGSLHSGDPVVVYGNRLGDGGDVVVVASIAAATVVMAAAAQPPPAFALEQAVGTAVGVAVAAGGGVQPPAAVGMAAGPPLVPAAGSSGAPAAGSAQARGLLAGGDGPTAAALAAGAASLAANSRVLRDVPVLYMIASICDSGPAISTQAAMSRSNSLVVGPITIPCGFNGSYRFSAATCAYRDAWGWQTYAQQFVANSLAVDISRFRHRVLVLPRGFTYDAGCPWMGLGTLGPVEKGADGSYISSMAWIQGESATNVMALMHELGHNHYLHHANDSYGCEYCDWSSLMGGCCAVRCHNAPHNWQLGWGAPLAVLSSATLPLNTFLYFDLPAQNAAADANILWLQPDWMPYGSRAAANAFPVSYYLSYRIDSGKYDTDMPDTYLYATNVYFWDGPTQTTVRRSRILASVFTDEEYRNAGERWVVRQTAHGVGGGRVGVCRYSEEVETSCGDGQDNDCDGLVDWDDPDCSQPQPALPLPSPPPQARPPPPGKAVRSDDENAEPPGIQEQSSPPPPWTRPRPPHPPSPPPPPSPPSPLFAAAAASAAAAAAVPAVTVASGAATAAASLRLPPPPREVPLPKPQTMPPPADNTATIKRPGKAKSPPPAPPKGRKAPKPPPPSPPPSPAKARGKERRLAFRLSKPVEL</sequence>
<feature type="compositionally biased region" description="Pro residues" evidence="1">
    <location>
        <begin position="534"/>
        <end position="551"/>
    </location>
</feature>
<comment type="caution">
    <text evidence="3">The sequence shown here is derived from an EMBL/GenBank/DDBJ whole genome shotgun (WGS) entry which is preliminary data.</text>
</comment>